<dbReference type="SUPFAM" id="SSF54001">
    <property type="entry name" value="Cysteine proteinases"/>
    <property type="match status" value="1"/>
</dbReference>
<dbReference type="InterPro" id="IPR013201">
    <property type="entry name" value="Prot_inhib_I29"/>
</dbReference>
<dbReference type="OrthoDB" id="5855924at2759"/>
<comment type="similarity">
    <text evidence="1">Belongs to the peptidase C1 family.</text>
</comment>
<organism evidence="4 5">
    <name type="scientific">Coptis chinensis</name>
    <dbReference type="NCBI Taxonomy" id="261450"/>
    <lineage>
        <taxon>Eukaryota</taxon>
        <taxon>Viridiplantae</taxon>
        <taxon>Streptophyta</taxon>
        <taxon>Embryophyta</taxon>
        <taxon>Tracheophyta</taxon>
        <taxon>Spermatophyta</taxon>
        <taxon>Magnoliopsida</taxon>
        <taxon>Ranunculales</taxon>
        <taxon>Ranunculaceae</taxon>
        <taxon>Coptidoideae</taxon>
        <taxon>Coptis</taxon>
    </lineage>
</organism>
<dbReference type="InterPro" id="IPR038765">
    <property type="entry name" value="Papain-like_cys_pep_sf"/>
</dbReference>
<dbReference type="Pfam" id="PF00112">
    <property type="entry name" value="Peptidase_C1"/>
    <property type="match status" value="1"/>
</dbReference>
<dbReference type="EMBL" id="JADFTS010000005">
    <property type="protein sequence ID" value="KAF9604066.1"/>
    <property type="molecule type" value="Genomic_DNA"/>
</dbReference>
<name>A0A835HQS0_9MAGN</name>
<evidence type="ECO:0000259" key="3">
    <source>
        <dbReference type="Pfam" id="PF08246"/>
    </source>
</evidence>
<dbReference type="GO" id="GO:0006508">
    <property type="term" value="P:proteolysis"/>
    <property type="evidence" value="ECO:0007669"/>
    <property type="project" value="InterPro"/>
</dbReference>
<evidence type="ECO:0000313" key="4">
    <source>
        <dbReference type="EMBL" id="KAF9604066.1"/>
    </source>
</evidence>
<dbReference type="Proteomes" id="UP000631114">
    <property type="component" value="Unassembled WGS sequence"/>
</dbReference>
<feature type="domain" description="Peptidase C1A papain C-terminal" evidence="2">
    <location>
        <begin position="68"/>
        <end position="109"/>
    </location>
</feature>
<dbReference type="Pfam" id="PF08246">
    <property type="entry name" value="Inhibitor_I29"/>
    <property type="match status" value="1"/>
</dbReference>
<protein>
    <submittedName>
        <fullName evidence="4">Uncharacterized protein</fullName>
    </submittedName>
</protein>
<keyword evidence="5" id="KW-1185">Reference proteome</keyword>
<accession>A0A835HQS0</accession>
<dbReference type="PANTHER" id="PTHR12411">
    <property type="entry name" value="CYSTEINE PROTEASE FAMILY C1-RELATED"/>
    <property type="match status" value="1"/>
</dbReference>
<evidence type="ECO:0000313" key="5">
    <source>
        <dbReference type="Proteomes" id="UP000631114"/>
    </source>
</evidence>
<gene>
    <name evidence="4" type="ORF">IFM89_001952</name>
</gene>
<sequence length="114" mass="12910">MLPDIQNQRRKYIDTFNKIGDRTYVLSVNGFADQTNEEFVASRNRYKKSSEERKLETSFSNAKIFAAVPSSMDWRKKGVVTPIKDQGQCGSCWAFSIVASMEGITQLTTGTWIS</sequence>
<feature type="domain" description="Cathepsin propeptide inhibitor" evidence="3">
    <location>
        <begin position="8"/>
        <end position="39"/>
    </location>
</feature>
<comment type="caution">
    <text evidence="4">The sequence shown here is derived from an EMBL/GenBank/DDBJ whole genome shotgun (WGS) entry which is preliminary data.</text>
</comment>
<dbReference type="InterPro" id="IPR013128">
    <property type="entry name" value="Peptidase_C1A"/>
</dbReference>
<dbReference type="InterPro" id="IPR000668">
    <property type="entry name" value="Peptidase_C1A_C"/>
</dbReference>
<dbReference type="Gene3D" id="3.90.70.10">
    <property type="entry name" value="Cysteine proteinases"/>
    <property type="match status" value="1"/>
</dbReference>
<dbReference type="AlphaFoldDB" id="A0A835HQS0"/>
<evidence type="ECO:0000256" key="1">
    <source>
        <dbReference type="ARBA" id="ARBA00008455"/>
    </source>
</evidence>
<proteinExistence type="inferred from homology"/>
<dbReference type="GO" id="GO:0008234">
    <property type="term" value="F:cysteine-type peptidase activity"/>
    <property type="evidence" value="ECO:0007669"/>
    <property type="project" value="InterPro"/>
</dbReference>
<evidence type="ECO:0000259" key="2">
    <source>
        <dbReference type="Pfam" id="PF00112"/>
    </source>
</evidence>
<reference evidence="4 5" key="1">
    <citation type="submission" date="2020-10" db="EMBL/GenBank/DDBJ databases">
        <title>The Coptis chinensis genome and diversification of protoberbering-type alkaloids.</title>
        <authorList>
            <person name="Wang B."/>
            <person name="Shu S."/>
            <person name="Song C."/>
            <person name="Liu Y."/>
        </authorList>
    </citation>
    <scope>NUCLEOTIDE SEQUENCE [LARGE SCALE GENOMIC DNA]</scope>
    <source>
        <strain evidence="4">HL-2020</strain>
        <tissue evidence="4">Leaf</tissue>
    </source>
</reference>